<evidence type="ECO:0000313" key="2">
    <source>
        <dbReference type="EMBL" id="KAK6967167.1"/>
    </source>
</evidence>
<protein>
    <submittedName>
        <fullName evidence="2">Uncharacterized protein</fullName>
    </submittedName>
</protein>
<feature type="compositionally biased region" description="Basic and acidic residues" evidence="1">
    <location>
        <begin position="61"/>
        <end position="73"/>
    </location>
</feature>
<dbReference type="EMBL" id="JAWWNJ010000242">
    <property type="protein sequence ID" value="KAK6967167.1"/>
    <property type="molecule type" value="Genomic_DNA"/>
</dbReference>
<comment type="caution">
    <text evidence="2">The sequence shown here is derived from an EMBL/GenBank/DDBJ whole genome shotgun (WGS) entry which is preliminary data.</text>
</comment>
<reference evidence="2 3" key="1">
    <citation type="journal article" date="2024" name="J Genomics">
        <title>Draft genome sequencing and assembly of Favolaschia claudopus CIRM-BRFM 2984 isolated from oak limbs.</title>
        <authorList>
            <person name="Navarro D."/>
            <person name="Drula E."/>
            <person name="Chaduli D."/>
            <person name="Cazenave R."/>
            <person name="Ahrendt S."/>
            <person name="Wang J."/>
            <person name="Lipzen A."/>
            <person name="Daum C."/>
            <person name="Barry K."/>
            <person name="Grigoriev I.V."/>
            <person name="Favel A."/>
            <person name="Rosso M.N."/>
            <person name="Martin F."/>
        </authorList>
    </citation>
    <scope>NUCLEOTIDE SEQUENCE [LARGE SCALE GENOMIC DNA]</scope>
    <source>
        <strain evidence="2 3">CIRM-BRFM 2984</strain>
    </source>
</reference>
<feature type="region of interest" description="Disordered" evidence="1">
    <location>
        <begin position="45"/>
        <end position="78"/>
    </location>
</feature>
<sequence length="176" mass="18463">MNSFPSWAAVPALPMAYVLVPIPTMVAMPVATAPLVALPVYGAPASASPTSAPTPVVPAPSKKDKEVSAKEAPKPAPGAGLPAALLELLRQDPPFTANQVFSVVPTEPVTAVEEESPAPEWYAIMRGRFVGVVDEYLLCDFATTGIARAARKVYDTQANALHAFNKALTWGGVEIL</sequence>
<gene>
    <name evidence="2" type="ORF">R3P38DRAFT_2815302</name>
</gene>
<dbReference type="AlphaFoldDB" id="A0AAV9Z1L6"/>
<feature type="compositionally biased region" description="Low complexity" evidence="1">
    <location>
        <begin position="45"/>
        <end position="54"/>
    </location>
</feature>
<evidence type="ECO:0000256" key="1">
    <source>
        <dbReference type="SAM" id="MobiDB-lite"/>
    </source>
</evidence>
<accession>A0AAV9Z1L6</accession>
<name>A0AAV9Z1L6_9AGAR</name>
<organism evidence="2 3">
    <name type="scientific">Favolaschia claudopus</name>
    <dbReference type="NCBI Taxonomy" id="2862362"/>
    <lineage>
        <taxon>Eukaryota</taxon>
        <taxon>Fungi</taxon>
        <taxon>Dikarya</taxon>
        <taxon>Basidiomycota</taxon>
        <taxon>Agaricomycotina</taxon>
        <taxon>Agaricomycetes</taxon>
        <taxon>Agaricomycetidae</taxon>
        <taxon>Agaricales</taxon>
        <taxon>Marasmiineae</taxon>
        <taxon>Mycenaceae</taxon>
        <taxon>Favolaschia</taxon>
    </lineage>
</organism>
<proteinExistence type="predicted"/>
<keyword evidence="3" id="KW-1185">Reference proteome</keyword>
<evidence type="ECO:0000313" key="3">
    <source>
        <dbReference type="Proteomes" id="UP001362999"/>
    </source>
</evidence>
<dbReference type="Proteomes" id="UP001362999">
    <property type="component" value="Unassembled WGS sequence"/>
</dbReference>